<feature type="domain" description="Flavoprotein" evidence="4">
    <location>
        <begin position="87"/>
        <end position="349"/>
    </location>
</feature>
<evidence type="ECO:0000313" key="6">
    <source>
        <dbReference type="Proteomes" id="UP001148614"/>
    </source>
</evidence>
<dbReference type="GO" id="GO:0004633">
    <property type="term" value="F:phosphopantothenoylcysteine decarboxylase activity"/>
    <property type="evidence" value="ECO:0007669"/>
    <property type="project" value="TreeGrafter"/>
</dbReference>
<dbReference type="InterPro" id="IPR036551">
    <property type="entry name" value="Flavin_trans-like"/>
</dbReference>
<evidence type="ECO:0000313" key="5">
    <source>
        <dbReference type="EMBL" id="KAJ3568699.1"/>
    </source>
</evidence>
<dbReference type="VEuPathDB" id="FungiDB:F4678DRAFT_478742"/>
<evidence type="ECO:0000259" key="4">
    <source>
        <dbReference type="Pfam" id="PF02441"/>
    </source>
</evidence>
<proteinExistence type="inferred from homology"/>
<dbReference type="GO" id="GO:0010181">
    <property type="term" value="F:FMN binding"/>
    <property type="evidence" value="ECO:0007669"/>
    <property type="project" value="TreeGrafter"/>
</dbReference>
<dbReference type="InterPro" id="IPR003382">
    <property type="entry name" value="Flavoprotein"/>
</dbReference>
<protein>
    <recommendedName>
        <fullName evidence="4">Flavoprotein domain-containing protein</fullName>
    </recommendedName>
</protein>
<dbReference type="PANTHER" id="PTHR14359">
    <property type="entry name" value="HOMO-OLIGOMERIC FLAVIN CONTAINING CYS DECARBOXYLASE FAMILY"/>
    <property type="match status" value="1"/>
</dbReference>
<dbReference type="SUPFAM" id="SSF52507">
    <property type="entry name" value="Homo-oligomeric flavin-containing Cys decarboxylases, HFCD"/>
    <property type="match status" value="1"/>
</dbReference>
<comment type="caution">
    <text evidence="5">The sequence shown here is derived from an EMBL/GenBank/DDBJ whole genome shotgun (WGS) entry which is preliminary data.</text>
</comment>
<comment type="similarity">
    <text evidence="2">Belongs to the HFCD (homooligomeric flavin containing Cys decarboxylase) superfamily.</text>
</comment>
<accession>A0A9W8TM94</accession>
<evidence type="ECO:0000256" key="2">
    <source>
        <dbReference type="ARBA" id="ARBA00038350"/>
    </source>
</evidence>
<dbReference type="Pfam" id="PF02441">
    <property type="entry name" value="Flavoprotein"/>
    <property type="match status" value="1"/>
</dbReference>
<reference evidence="5" key="1">
    <citation type="submission" date="2022-07" db="EMBL/GenBank/DDBJ databases">
        <title>Genome Sequence of Xylaria arbuscula.</title>
        <authorList>
            <person name="Buettner E."/>
        </authorList>
    </citation>
    <scope>NUCLEOTIDE SEQUENCE</scope>
    <source>
        <strain evidence="5">VT107</strain>
    </source>
</reference>
<name>A0A9W8TM94_9PEZI</name>
<dbReference type="Gene3D" id="3.40.50.1950">
    <property type="entry name" value="Flavin prenyltransferase-like"/>
    <property type="match status" value="1"/>
</dbReference>
<dbReference type="PANTHER" id="PTHR14359:SF6">
    <property type="entry name" value="PHOSPHOPANTOTHENOYLCYSTEINE DECARBOXYLASE"/>
    <property type="match status" value="1"/>
</dbReference>
<keyword evidence="1" id="KW-0173">Coenzyme A biosynthesis</keyword>
<organism evidence="5 6">
    <name type="scientific">Xylaria arbuscula</name>
    <dbReference type="NCBI Taxonomy" id="114810"/>
    <lineage>
        <taxon>Eukaryota</taxon>
        <taxon>Fungi</taxon>
        <taxon>Dikarya</taxon>
        <taxon>Ascomycota</taxon>
        <taxon>Pezizomycotina</taxon>
        <taxon>Sordariomycetes</taxon>
        <taxon>Xylariomycetidae</taxon>
        <taxon>Xylariales</taxon>
        <taxon>Xylariaceae</taxon>
        <taxon>Xylaria</taxon>
    </lineage>
</organism>
<evidence type="ECO:0000256" key="3">
    <source>
        <dbReference type="SAM" id="MobiDB-lite"/>
    </source>
</evidence>
<sequence length="357" mass="38340">MGGAPHTPSDTGWPITVQAHSPQFLSSNGQSSPTAAAAAVLLEEPLYDALRIINIAMLAAITNGYESHHTKTSVQKLTASLNDGKIHLLLACSGSVATIKLPNIIQALSKYPSDHLSIRVILTPSASHFLAGQSKEQPTVSGISHLPNVDAVVRDLLPLLYVDADEWKVPWVRGGGILHIELRRWADILVIAPLSANTLAKITGGFADSLLTSVVRAWDPLGDLDTSANNTNTAQGETEAVSSARRLKKRRIIVAPAMNTAMWRHPITAKQLRVLEEEWGVRNVPDPKSEAADNSSAPMTPPHEINQSSAEPDEGDGWFEVLRPQLKKLACGDSGDGAMIEWTQIVAVIEERLGLGA</sequence>
<evidence type="ECO:0000256" key="1">
    <source>
        <dbReference type="ARBA" id="ARBA00022993"/>
    </source>
</evidence>
<dbReference type="Proteomes" id="UP001148614">
    <property type="component" value="Unassembled WGS sequence"/>
</dbReference>
<dbReference type="GO" id="GO:0071513">
    <property type="term" value="C:phosphopantothenoylcysteine decarboxylase complex"/>
    <property type="evidence" value="ECO:0007669"/>
    <property type="project" value="TreeGrafter"/>
</dbReference>
<keyword evidence="6" id="KW-1185">Reference proteome</keyword>
<feature type="region of interest" description="Disordered" evidence="3">
    <location>
        <begin position="284"/>
        <end position="316"/>
    </location>
</feature>
<dbReference type="GO" id="GO:0015937">
    <property type="term" value="P:coenzyme A biosynthetic process"/>
    <property type="evidence" value="ECO:0007669"/>
    <property type="project" value="UniProtKB-KW"/>
</dbReference>
<dbReference type="EMBL" id="JANPWZ010001110">
    <property type="protein sequence ID" value="KAJ3568699.1"/>
    <property type="molecule type" value="Genomic_DNA"/>
</dbReference>
<gene>
    <name evidence="5" type="ORF">NPX13_g6329</name>
</gene>
<dbReference type="AlphaFoldDB" id="A0A9W8TM94"/>